<evidence type="ECO:0000256" key="10">
    <source>
        <dbReference type="ARBA" id="ARBA00023242"/>
    </source>
</evidence>
<dbReference type="GO" id="GO:0006325">
    <property type="term" value="P:chromatin organization"/>
    <property type="evidence" value="ECO:0007669"/>
    <property type="project" value="UniProtKB-KW"/>
</dbReference>
<evidence type="ECO:0000256" key="5">
    <source>
        <dbReference type="ARBA" id="ARBA00022853"/>
    </source>
</evidence>
<sequence>MQRSQRKRCAPSWLKEKPYAKVRFTEDGVITKVTESWRIKLTQDSKELHGCLTKFTFLVGQIVWCYWKTANEKEKTSEVDVRSSLYLSQTSFDSGNPPQLCSTPRAGLPARTSSSAGSPNIRESDDELDIQEESEPVSSRDAVGPSDNSSVDSNESEPLCQADEMAIIGDPKFGVKTSKDCFDNIVNHSHSPSALALNLLDNLIPKEVQRISNIKGTNGKSPLNPMILAAIKERLAIFVTMQRSQRKRCAPSWLKEKPYVKVRFTEDGVITKVTESWRIKLTQDSKELHGCLTKFTFLVGQIVWCYWKTANEKEKTYFEATITEVCGDSGAVTEMPSSEVDVRSSDEFAVNGNSEDFDMEASPRKKKRSAKDAKKSAKQRAEKSTNSIDEEARAAKRLANKEKAEEEKARKEDNVQQSKELLRISDENMDMVFDFMQQIMSRLDSLEKKIDGNQQCFEKLSKKIEKRKKDHSLPVQVFVNKSGDGTERSSSLYLSQTSFDSGNPPQLCSTPRAGLPARTSSSAGSPNIRESDDELDIQEESEPVSSRDAVGPSDNSSVDSNESEPLCQADEMAIIGDPKFGVKTSKDCFDNIVNHSHSPSALALNLLDNLIPKEVQRISNIKGTNGKSPLNPMILAAIKGQLKRQFKWTEEEVIKNWGGKTGIQQKIADKCRNLNKCNNKSK</sequence>
<evidence type="ECO:0000259" key="13">
    <source>
        <dbReference type="PROSITE" id="PS51457"/>
    </source>
</evidence>
<dbReference type="PROSITE" id="PS51457">
    <property type="entry name" value="BEN"/>
    <property type="match status" value="1"/>
</dbReference>
<feature type="compositionally biased region" description="Polar residues" evidence="12">
    <location>
        <begin position="488"/>
        <end position="509"/>
    </location>
</feature>
<dbReference type="GO" id="GO:0003677">
    <property type="term" value="F:DNA binding"/>
    <property type="evidence" value="ECO:0007669"/>
    <property type="project" value="UniProtKB-KW"/>
</dbReference>
<keyword evidence="11" id="KW-0131">Cell cycle</keyword>
<comment type="similarity">
    <text evidence="2">Belongs to the BANP/SMAR1 family.</text>
</comment>
<evidence type="ECO:0000256" key="3">
    <source>
        <dbReference type="ARBA" id="ARBA00015794"/>
    </source>
</evidence>
<dbReference type="PANTHER" id="PTHR16243:SF2">
    <property type="entry name" value="PROTEIN BANP"/>
    <property type="match status" value="1"/>
</dbReference>
<gene>
    <name evidence="14" type="ORF">P5673_020883</name>
</gene>
<dbReference type="InterPro" id="IPR018379">
    <property type="entry name" value="BEN_domain"/>
</dbReference>
<keyword evidence="9" id="KW-0804">Transcription</keyword>
<feature type="compositionally biased region" description="Basic and acidic residues" evidence="12">
    <location>
        <begin position="390"/>
        <end position="417"/>
    </location>
</feature>
<evidence type="ECO:0000256" key="2">
    <source>
        <dbReference type="ARBA" id="ARBA00009735"/>
    </source>
</evidence>
<dbReference type="GO" id="GO:0034504">
    <property type="term" value="P:protein localization to nucleus"/>
    <property type="evidence" value="ECO:0007669"/>
    <property type="project" value="TreeGrafter"/>
</dbReference>
<feature type="compositionally biased region" description="Polar residues" evidence="12">
    <location>
        <begin position="91"/>
        <end position="102"/>
    </location>
</feature>
<feature type="compositionally biased region" description="Low complexity" evidence="12">
    <location>
        <begin position="552"/>
        <end position="564"/>
    </location>
</feature>
<evidence type="ECO:0000256" key="8">
    <source>
        <dbReference type="ARBA" id="ARBA00023125"/>
    </source>
</evidence>
<feature type="compositionally biased region" description="Acidic residues" evidence="12">
    <location>
        <begin position="124"/>
        <end position="135"/>
    </location>
</feature>
<feature type="compositionally biased region" description="Low complexity" evidence="12">
    <location>
        <begin position="145"/>
        <end position="157"/>
    </location>
</feature>
<evidence type="ECO:0000313" key="14">
    <source>
        <dbReference type="EMBL" id="KAK2557032.1"/>
    </source>
</evidence>
<evidence type="ECO:0000313" key="15">
    <source>
        <dbReference type="Proteomes" id="UP001249851"/>
    </source>
</evidence>
<feature type="domain" description="BEN" evidence="13">
    <location>
        <begin position="579"/>
        <end position="678"/>
    </location>
</feature>
<evidence type="ECO:0000256" key="4">
    <source>
        <dbReference type="ARBA" id="ARBA00022491"/>
    </source>
</evidence>
<feature type="region of interest" description="Disordered" evidence="12">
    <location>
        <begin position="91"/>
        <end position="157"/>
    </location>
</feature>
<reference evidence="14" key="2">
    <citation type="journal article" date="2023" name="Science">
        <title>Genomic signatures of disease resistance in endangered staghorn corals.</title>
        <authorList>
            <person name="Vollmer S.V."/>
            <person name="Selwyn J.D."/>
            <person name="Despard B.A."/>
            <person name="Roesel C.L."/>
        </authorList>
    </citation>
    <scope>NUCLEOTIDE SEQUENCE</scope>
    <source>
        <strain evidence="14">K2</strain>
    </source>
</reference>
<proteinExistence type="inferred from homology"/>
<evidence type="ECO:0000256" key="1">
    <source>
        <dbReference type="ARBA" id="ARBA00004123"/>
    </source>
</evidence>
<feature type="region of interest" description="Disordered" evidence="12">
    <location>
        <begin position="351"/>
        <end position="417"/>
    </location>
</feature>
<feature type="region of interest" description="Disordered" evidence="12">
    <location>
        <begin position="478"/>
        <end position="564"/>
    </location>
</feature>
<keyword evidence="6" id="KW-0805">Transcription regulation</keyword>
<accession>A0AAD9Q987</accession>
<dbReference type="PANTHER" id="PTHR16243">
    <property type="entry name" value="BTG3-ASSOCIATED NUCLEAR PROTEIN BANP"/>
    <property type="match status" value="1"/>
</dbReference>
<feature type="compositionally biased region" description="Acidic residues" evidence="12">
    <location>
        <begin position="531"/>
        <end position="542"/>
    </location>
</feature>
<dbReference type="Proteomes" id="UP001249851">
    <property type="component" value="Unassembled WGS sequence"/>
</dbReference>
<organism evidence="14 15">
    <name type="scientific">Acropora cervicornis</name>
    <name type="common">Staghorn coral</name>
    <dbReference type="NCBI Taxonomy" id="6130"/>
    <lineage>
        <taxon>Eukaryota</taxon>
        <taxon>Metazoa</taxon>
        <taxon>Cnidaria</taxon>
        <taxon>Anthozoa</taxon>
        <taxon>Hexacorallia</taxon>
        <taxon>Scleractinia</taxon>
        <taxon>Astrocoeniina</taxon>
        <taxon>Acroporidae</taxon>
        <taxon>Acropora</taxon>
    </lineage>
</organism>
<keyword evidence="4" id="KW-0678">Repressor</keyword>
<dbReference type="InterPro" id="IPR042343">
    <property type="entry name" value="BANP"/>
</dbReference>
<dbReference type="GO" id="GO:0042177">
    <property type="term" value="P:negative regulation of protein catabolic process"/>
    <property type="evidence" value="ECO:0007669"/>
    <property type="project" value="TreeGrafter"/>
</dbReference>
<keyword evidence="8" id="KW-0238">DNA-binding</keyword>
<keyword evidence="5" id="KW-0156">Chromatin regulator</keyword>
<dbReference type="AlphaFoldDB" id="A0AAD9Q987"/>
<evidence type="ECO:0000256" key="6">
    <source>
        <dbReference type="ARBA" id="ARBA00023015"/>
    </source>
</evidence>
<feature type="compositionally biased region" description="Basic and acidic residues" evidence="12">
    <location>
        <begin position="370"/>
        <end position="383"/>
    </location>
</feature>
<evidence type="ECO:0000256" key="9">
    <source>
        <dbReference type="ARBA" id="ARBA00023163"/>
    </source>
</evidence>
<reference evidence="14" key="1">
    <citation type="journal article" date="2023" name="G3 (Bethesda)">
        <title>Whole genome assembly and annotation of the endangered Caribbean coral Acropora cervicornis.</title>
        <authorList>
            <person name="Selwyn J.D."/>
            <person name="Vollmer S.V."/>
        </authorList>
    </citation>
    <scope>NUCLEOTIDE SEQUENCE</scope>
    <source>
        <strain evidence="14">K2</strain>
    </source>
</reference>
<keyword evidence="15" id="KW-1185">Reference proteome</keyword>
<comment type="caution">
    <text evidence="14">The sequence shown here is derived from an EMBL/GenBank/DDBJ whole genome shotgun (WGS) entry which is preliminary data.</text>
</comment>
<keyword evidence="7" id="KW-0175">Coiled coil</keyword>
<protein>
    <recommendedName>
        <fullName evidence="3">Protein BANP</fullName>
    </recommendedName>
</protein>
<keyword evidence="10" id="KW-0539">Nucleus</keyword>
<evidence type="ECO:0000256" key="7">
    <source>
        <dbReference type="ARBA" id="ARBA00023054"/>
    </source>
</evidence>
<evidence type="ECO:0000256" key="12">
    <source>
        <dbReference type="SAM" id="MobiDB-lite"/>
    </source>
</evidence>
<evidence type="ECO:0000256" key="11">
    <source>
        <dbReference type="ARBA" id="ARBA00023306"/>
    </source>
</evidence>
<dbReference type="EMBL" id="JARQWQ010000052">
    <property type="protein sequence ID" value="KAK2557032.1"/>
    <property type="molecule type" value="Genomic_DNA"/>
</dbReference>
<name>A0AAD9Q987_ACRCE</name>
<dbReference type="GO" id="GO:0005634">
    <property type="term" value="C:nucleus"/>
    <property type="evidence" value="ECO:0007669"/>
    <property type="project" value="UniProtKB-SubCell"/>
</dbReference>
<comment type="subcellular location">
    <subcellularLocation>
        <location evidence="1">Nucleus</location>
    </subcellularLocation>
</comment>